<sequence>MANNKKKQQHRQQTAPYAPENGDKPVTLKDLLGAGTVAKLKQQAEEMKLEEAKLREAKRKEAEQAREAERKARENDFEYLLNNSAEVGRKYN</sequence>
<evidence type="ECO:0000256" key="1">
    <source>
        <dbReference type="SAM" id="Coils"/>
    </source>
</evidence>
<dbReference type="EMBL" id="CP041969">
    <property type="protein sequence ID" value="QMV39966.1"/>
    <property type="molecule type" value="Genomic_DNA"/>
</dbReference>
<protein>
    <submittedName>
        <fullName evidence="3">DUF3886 domain-containing protein</fullName>
    </submittedName>
</protein>
<dbReference type="RefSeq" id="WP_182301297.1">
    <property type="nucleotide sequence ID" value="NZ_CP041969.1"/>
</dbReference>
<evidence type="ECO:0000313" key="3">
    <source>
        <dbReference type="EMBL" id="QMV39966.1"/>
    </source>
</evidence>
<feature type="region of interest" description="Disordered" evidence="2">
    <location>
        <begin position="1"/>
        <end position="28"/>
    </location>
</feature>
<evidence type="ECO:0000313" key="4">
    <source>
        <dbReference type="Proteomes" id="UP000515679"/>
    </source>
</evidence>
<proteinExistence type="predicted"/>
<feature type="coiled-coil region" evidence="1">
    <location>
        <begin position="37"/>
        <end position="75"/>
    </location>
</feature>
<dbReference type="Proteomes" id="UP000515679">
    <property type="component" value="Chromosome"/>
</dbReference>
<dbReference type="InterPro" id="IPR024980">
    <property type="entry name" value="DUF3886"/>
</dbReference>
<keyword evidence="1" id="KW-0175">Coiled coil</keyword>
<gene>
    <name evidence="3" type="ORF">FPL14_01165</name>
</gene>
<keyword evidence="4" id="KW-1185">Reference proteome</keyword>
<dbReference type="AlphaFoldDB" id="A0A7G5BSN2"/>
<dbReference type="Pfam" id="PF13025">
    <property type="entry name" value="DUF3886"/>
    <property type="match status" value="1"/>
</dbReference>
<feature type="compositionally biased region" description="Basic residues" evidence="2">
    <location>
        <begin position="1"/>
        <end position="10"/>
    </location>
</feature>
<evidence type="ECO:0000256" key="2">
    <source>
        <dbReference type="SAM" id="MobiDB-lite"/>
    </source>
</evidence>
<reference evidence="3 4" key="1">
    <citation type="submission" date="2019-07" db="EMBL/GenBank/DDBJ databases">
        <authorList>
            <person name="Kim J.K."/>
            <person name="Cheong H.-M."/>
            <person name="Choi Y."/>
            <person name="Hwang K.J."/>
            <person name="Lee S."/>
            <person name="Choi C."/>
        </authorList>
    </citation>
    <scope>NUCLEOTIDE SEQUENCE [LARGE SCALE GENOMIC DNA]</scope>
    <source>
        <strain evidence="3 4">KS 22</strain>
    </source>
</reference>
<accession>A0A7G5BSN2</accession>
<organism evidence="3 4">
    <name type="scientific">Cohnella cholangitidis</name>
    <dbReference type="NCBI Taxonomy" id="2598458"/>
    <lineage>
        <taxon>Bacteria</taxon>
        <taxon>Bacillati</taxon>
        <taxon>Bacillota</taxon>
        <taxon>Bacilli</taxon>
        <taxon>Bacillales</taxon>
        <taxon>Paenibacillaceae</taxon>
        <taxon>Cohnella</taxon>
    </lineage>
</organism>
<name>A0A7G5BSN2_9BACL</name>
<dbReference type="KEGG" id="cchl:FPL14_01165"/>